<name>A0ACB9QG40_9MYRT</name>
<evidence type="ECO:0000313" key="2">
    <source>
        <dbReference type="Proteomes" id="UP001057402"/>
    </source>
</evidence>
<protein>
    <submittedName>
        <fullName evidence="1">Uncharacterized protein</fullName>
    </submittedName>
</protein>
<organism evidence="1 2">
    <name type="scientific">Melastoma candidum</name>
    <dbReference type="NCBI Taxonomy" id="119954"/>
    <lineage>
        <taxon>Eukaryota</taxon>
        <taxon>Viridiplantae</taxon>
        <taxon>Streptophyta</taxon>
        <taxon>Embryophyta</taxon>
        <taxon>Tracheophyta</taxon>
        <taxon>Spermatophyta</taxon>
        <taxon>Magnoliopsida</taxon>
        <taxon>eudicotyledons</taxon>
        <taxon>Gunneridae</taxon>
        <taxon>Pentapetalae</taxon>
        <taxon>rosids</taxon>
        <taxon>malvids</taxon>
        <taxon>Myrtales</taxon>
        <taxon>Melastomataceae</taxon>
        <taxon>Melastomatoideae</taxon>
        <taxon>Melastomateae</taxon>
        <taxon>Melastoma</taxon>
    </lineage>
</organism>
<comment type="caution">
    <text evidence="1">The sequence shown here is derived from an EMBL/GenBank/DDBJ whole genome shotgun (WGS) entry which is preliminary data.</text>
</comment>
<dbReference type="EMBL" id="CM042885">
    <property type="protein sequence ID" value="KAI4365019.1"/>
    <property type="molecule type" value="Genomic_DNA"/>
</dbReference>
<proteinExistence type="predicted"/>
<reference evidence="2" key="1">
    <citation type="journal article" date="2023" name="Front. Plant Sci.">
        <title>Chromosomal-level genome assembly of Melastoma candidum provides insights into trichome evolution.</title>
        <authorList>
            <person name="Zhong Y."/>
            <person name="Wu W."/>
            <person name="Sun C."/>
            <person name="Zou P."/>
            <person name="Liu Y."/>
            <person name="Dai S."/>
            <person name="Zhou R."/>
        </authorList>
    </citation>
    <scope>NUCLEOTIDE SEQUENCE [LARGE SCALE GENOMIC DNA]</scope>
</reference>
<evidence type="ECO:0000313" key="1">
    <source>
        <dbReference type="EMBL" id="KAI4365019.1"/>
    </source>
</evidence>
<sequence length="127" mass="14493">MEKMIRFTENGGLVITLTVFLLVYAQTFPASAAVKRNFFHGLNREDMVEMAGYGEEKLSMVLVTSYARVIRVIIAYSMHGQFQIHAIVDLQGKCCVRLLRTPRSLPCRPASHRKHEPIRLSSVRDRT</sequence>
<accession>A0ACB9QG40</accession>
<gene>
    <name evidence="1" type="ORF">MLD38_021041</name>
</gene>
<dbReference type="Proteomes" id="UP001057402">
    <property type="component" value="Chromosome 6"/>
</dbReference>
<keyword evidence="2" id="KW-1185">Reference proteome</keyword>